<dbReference type="KEGG" id="sact:DMT42_33025"/>
<evidence type="ECO:0000256" key="4">
    <source>
        <dbReference type="ARBA" id="ARBA00022989"/>
    </source>
</evidence>
<evidence type="ECO:0000259" key="8">
    <source>
        <dbReference type="PROSITE" id="PS50850"/>
    </source>
</evidence>
<feature type="transmembrane region" description="Helical" evidence="7">
    <location>
        <begin position="309"/>
        <end position="327"/>
    </location>
</feature>
<evidence type="ECO:0000256" key="3">
    <source>
        <dbReference type="ARBA" id="ARBA00022692"/>
    </source>
</evidence>
<evidence type="ECO:0000313" key="10">
    <source>
        <dbReference type="Proteomes" id="UP000247634"/>
    </source>
</evidence>
<evidence type="ECO:0000256" key="6">
    <source>
        <dbReference type="SAM" id="MobiDB-lite"/>
    </source>
</evidence>
<feature type="transmembrane region" description="Helical" evidence="7">
    <location>
        <begin position="49"/>
        <end position="69"/>
    </location>
</feature>
<dbReference type="PANTHER" id="PTHR43124:SF3">
    <property type="entry name" value="CHLORAMPHENICOL EFFLUX PUMP RV0191"/>
    <property type="match status" value="1"/>
</dbReference>
<evidence type="ECO:0000256" key="1">
    <source>
        <dbReference type="ARBA" id="ARBA00004651"/>
    </source>
</evidence>
<dbReference type="EMBL" id="CP029788">
    <property type="protein sequence ID" value="AWT46641.1"/>
    <property type="molecule type" value="Genomic_DNA"/>
</dbReference>
<reference evidence="9 10" key="1">
    <citation type="submission" date="2018-06" db="EMBL/GenBank/DDBJ databases">
        <title>The complete genome sequence of a nosiheptide producer Streptomyces actuosus ATCC 25421: deducing the ability of producing a new class III lantibiotics.</title>
        <authorList>
            <person name="Liu W."/>
            <person name="Sun F."/>
            <person name="Hu Y."/>
        </authorList>
    </citation>
    <scope>NUCLEOTIDE SEQUENCE [LARGE SCALE GENOMIC DNA]</scope>
    <source>
        <strain evidence="9 10">ATCC 25421</strain>
    </source>
</reference>
<feature type="transmembrane region" description="Helical" evidence="7">
    <location>
        <begin position="109"/>
        <end position="126"/>
    </location>
</feature>
<dbReference type="InterPro" id="IPR005829">
    <property type="entry name" value="Sugar_transporter_CS"/>
</dbReference>
<dbReference type="AlphaFoldDB" id="A0A2U9PCK8"/>
<gene>
    <name evidence="9" type="ORF">DMT42_33025</name>
</gene>
<dbReference type="InterPro" id="IPR020846">
    <property type="entry name" value="MFS_dom"/>
</dbReference>
<dbReference type="Pfam" id="PF07690">
    <property type="entry name" value="MFS_1"/>
    <property type="match status" value="1"/>
</dbReference>
<keyword evidence="5 7" id="KW-0472">Membrane</keyword>
<feature type="transmembrane region" description="Helical" evidence="7">
    <location>
        <begin position="285"/>
        <end position="303"/>
    </location>
</feature>
<accession>A0A2U9PCK8</accession>
<comment type="subcellular location">
    <subcellularLocation>
        <location evidence="1">Cell membrane</location>
        <topology evidence="1">Multi-pass membrane protein</topology>
    </subcellularLocation>
</comment>
<evidence type="ECO:0000256" key="5">
    <source>
        <dbReference type="ARBA" id="ARBA00023136"/>
    </source>
</evidence>
<dbReference type="CDD" id="cd17324">
    <property type="entry name" value="MFS_NepI_like"/>
    <property type="match status" value="1"/>
</dbReference>
<evidence type="ECO:0000313" key="9">
    <source>
        <dbReference type="EMBL" id="AWT46641.1"/>
    </source>
</evidence>
<dbReference type="InterPro" id="IPR011701">
    <property type="entry name" value="MFS"/>
</dbReference>
<dbReference type="InterPro" id="IPR050189">
    <property type="entry name" value="MFS_Efflux_Transporters"/>
</dbReference>
<feature type="transmembrane region" description="Helical" evidence="7">
    <location>
        <begin position="12"/>
        <end position="37"/>
    </location>
</feature>
<feature type="transmembrane region" description="Helical" evidence="7">
    <location>
        <begin position="248"/>
        <end position="273"/>
    </location>
</feature>
<dbReference type="Gene3D" id="1.20.1250.20">
    <property type="entry name" value="MFS general substrate transporter like domains"/>
    <property type="match status" value="1"/>
</dbReference>
<organism evidence="9 10">
    <name type="scientific">Streptomyces actuosus</name>
    <dbReference type="NCBI Taxonomy" id="1885"/>
    <lineage>
        <taxon>Bacteria</taxon>
        <taxon>Bacillati</taxon>
        <taxon>Actinomycetota</taxon>
        <taxon>Actinomycetes</taxon>
        <taxon>Kitasatosporales</taxon>
        <taxon>Streptomycetaceae</taxon>
        <taxon>Streptomyces</taxon>
    </lineage>
</organism>
<dbReference type="GO" id="GO:0022857">
    <property type="term" value="F:transmembrane transporter activity"/>
    <property type="evidence" value="ECO:0007669"/>
    <property type="project" value="InterPro"/>
</dbReference>
<feature type="transmembrane region" description="Helical" evidence="7">
    <location>
        <begin position="220"/>
        <end position="242"/>
    </location>
</feature>
<evidence type="ECO:0000256" key="2">
    <source>
        <dbReference type="ARBA" id="ARBA00022475"/>
    </source>
</evidence>
<dbReference type="PROSITE" id="PS50850">
    <property type="entry name" value="MFS"/>
    <property type="match status" value="1"/>
</dbReference>
<keyword evidence="2" id="KW-1003">Cell membrane</keyword>
<dbReference type="SUPFAM" id="SSF103473">
    <property type="entry name" value="MFS general substrate transporter"/>
    <property type="match status" value="1"/>
</dbReference>
<evidence type="ECO:0000256" key="7">
    <source>
        <dbReference type="SAM" id="Phobius"/>
    </source>
</evidence>
<feature type="transmembrane region" description="Helical" evidence="7">
    <location>
        <begin position="138"/>
        <end position="160"/>
    </location>
</feature>
<dbReference type="PANTHER" id="PTHR43124">
    <property type="entry name" value="PURINE EFFLUX PUMP PBUE"/>
    <property type="match status" value="1"/>
</dbReference>
<dbReference type="Proteomes" id="UP000247634">
    <property type="component" value="Chromosome"/>
</dbReference>
<dbReference type="PRINTS" id="PR01036">
    <property type="entry name" value="TCRTETB"/>
</dbReference>
<keyword evidence="3 7" id="KW-0812">Transmembrane</keyword>
<dbReference type="PROSITE" id="PS00216">
    <property type="entry name" value="SUGAR_TRANSPORT_1"/>
    <property type="match status" value="1"/>
</dbReference>
<feature type="region of interest" description="Disordered" evidence="6">
    <location>
        <begin position="401"/>
        <end position="424"/>
    </location>
</feature>
<name>A0A2U9PCK8_STRAS</name>
<proteinExistence type="predicted"/>
<feature type="transmembrane region" description="Helical" evidence="7">
    <location>
        <begin position="372"/>
        <end position="395"/>
    </location>
</feature>
<feature type="transmembrane region" description="Helical" evidence="7">
    <location>
        <begin position="166"/>
        <end position="185"/>
    </location>
</feature>
<feature type="transmembrane region" description="Helical" evidence="7">
    <location>
        <begin position="81"/>
        <end position="103"/>
    </location>
</feature>
<dbReference type="OrthoDB" id="4571168at2"/>
<keyword evidence="4 7" id="KW-1133">Transmembrane helix</keyword>
<feature type="domain" description="Major facilitator superfamily (MFS) profile" evidence="8">
    <location>
        <begin position="14"/>
        <end position="396"/>
    </location>
</feature>
<dbReference type="InterPro" id="IPR036259">
    <property type="entry name" value="MFS_trans_sf"/>
</dbReference>
<keyword evidence="10" id="KW-1185">Reference proteome</keyword>
<protein>
    <submittedName>
        <fullName evidence="9">MFS transporter</fullName>
    </submittedName>
</protein>
<dbReference type="GO" id="GO:0005886">
    <property type="term" value="C:plasma membrane"/>
    <property type="evidence" value="ECO:0007669"/>
    <property type="project" value="UniProtKB-SubCell"/>
</dbReference>
<dbReference type="RefSeq" id="WP_110633687.1">
    <property type="nucleotide sequence ID" value="NZ_CP029788.1"/>
</dbReference>
<feature type="transmembrane region" description="Helical" evidence="7">
    <location>
        <begin position="347"/>
        <end position="366"/>
    </location>
</feature>
<sequence length="424" mass="42098">MSPSGPQAAFDRWRYAGVFLLLFLFGTETFLVSPLLPTIADDIHVSESAAAQSVTAYVLVYAVTAPFLGLLSDRVGRRRTLLAGTALFLLANAAAALSTGLALLIVSRALAGLAAAAAGPAIWAHIAETAPERVRGRALGLGMALFSCGQVVGVPLGGLLAGATGWRSAFLALAIGTAAAVPLLLRQVTGVPTAAAPAPAGGALGAVLAAWKHPALRRALAVNTAFHAANLGAYTFLGVVLVDRFDLTVSALGLVGVLVGAGSVAGSLLGGRLGDRARAAGRHHLPLLPVWGLLLAAGIALSAAGPGLVLALLGVTVWFVASGGFVIDQQTLAGTAAPDLRATSSAWLTSTMYAGTGLGAWAVGAFDDAGTGTLVIGAGLALASALAALAVTAGLRRGTRAAAETGQDGEATAPAPAADEAVRP</sequence>